<evidence type="ECO:0000256" key="10">
    <source>
        <dbReference type="SAM" id="MobiDB-lite"/>
    </source>
</evidence>
<dbReference type="AlphaFoldDB" id="A0AA36BDH6"/>
<dbReference type="Pfam" id="PF01094">
    <property type="entry name" value="ANF_receptor"/>
    <property type="match status" value="1"/>
</dbReference>
<name>A0AA36BDH6_OCTVU</name>
<evidence type="ECO:0000259" key="13">
    <source>
        <dbReference type="Pfam" id="PF07562"/>
    </source>
</evidence>
<feature type="signal peptide" evidence="11">
    <location>
        <begin position="1"/>
        <end position="26"/>
    </location>
</feature>
<dbReference type="GO" id="GO:0005886">
    <property type="term" value="C:plasma membrane"/>
    <property type="evidence" value="ECO:0007669"/>
    <property type="project" value="UniProtKB-SubCell"/>
</dbReference>
<sequence>MRYPKWRNTFLLLVISLAIMASLVNGRRRKNRNRKRSSNSRYMSDFAVRRNFVIVSGDIYFGALIQIHNGGRNDICGNLSHTAILELEALLYTVEMINIHTSLLPGIKLGVYVRDTCADPDHALKQALTIMEGRYSESPRWSYRCRGGEIAKSLLPTINGIITSIDSPAANVQAASLLQLFRLPQINAKSRSPLLRTVGRFPYLHHSVPTYFQQLNIVIELLKHLKWSYINVIFEDSEYGAWLTYKLQEILRNNRVCIAANIMIPPFSNTLGKKQSYDMIATRLLRHPLARGVLIVTESDETAAAIIAGVKRQGGSRRIAFLGIGWGKNIKYSGIENELEGTLVLQLTENAVISFDDYMDQKKPNKNKRNPWFQKFWQEVFKCKLPSDKYNRSHHYNFGKVRLCTGKEDVAKYVNSVQTDAEHLSNAIMAFAQTLHNIHWDYCQGVPGICDAMKPLSGEVLSKYLESVRFKSMSGKVFEFHADREPKGEYRLMNFQRISHGQYKWISLGKSRTKFSNETLRAIKFRDIEPIFPASFCSLPCEPNHVQVSHSEEDCCFVCVPCPPDHYMPSERECIPCPNGTTPTLDHRTCVPSLSGNRKSTSAAERREPTNSTAEKVKQTTRRKKIPSATKKAEGERRRNKSAANKLQYVSNETNLNYTLTNSSAEDIEWMNQTLDLDMDELAGLNETEEETESFPGKKKNEARIKTKISKPNKNVKQKKGKNIAMVSNSTSQNLTEETNRLPDENLQNNGTKARKNQKKSIDDINKNVSKSAGNSEKTEVFQSGVTTAVFLDGSSKNKSTINSTETITKSNSSNTTDNATTTDTTGNKSATAINTTNTTTANTTSSTIITASAPSTTATANKTIDADTSDTNSTVTTTASDIVSTNTASLTTAATSTTTTDAASAITTSPTTSNSTKNSKNLQLSFEKVF</sequence>
<keyword evidence="4" id="KW-1133">Transmembrane helix</keyword>
<evidence type="ECO:0000256" key="6">
    <source>
        <dbReference type="ARBA" id="ARBA00023136"/>
    </source>
</evidence>
<dbReference type="Gene3D" id="2.10.50.30">
    <property type="entry name" value="GPCR, family 3, nine cysteines domain"/>
    <property type="match status" value="1"/>
</dbReference>
<feature type="domain" description="Receptor ligand binding region" evidence="12">
    <location>
        <begin position="86"/>
        <end position="497"/>
    </location>
</feature>
<keyword evidence="15" id="KW-1185">Reference proteome</keyword>
<evidence type="ECO:0000256" key="1">
    <source>
        <dbReference type="ARBA" id="ARBA00004651"/>
    </source>
</evidence>
<feature type="region of interest" description="Disordered" evidence="10">
    <location>
        <begin position="586"/>
        <end position="644"/>
    </location>
</feature>
<reference evidence="14" key="1">
    <citation type="submission" date="2023-08" db="EMBL/GenBank/DDBJ databases">
        <authorList>
            <person name="Alioto T."/>
            <person name="Alioto T."/>
            <person name="Gomez Garrido J."/>
        </authorList>
    </citation>
    <scope>NUCLEOTIDE SEQUENCE</scope>
</reference>
<dbReference type="InterPro" id="IPR011500">
    <property type="entry name" value="GPCR_3_9-Cys_dom"/>
</dbReference>
<feature type="chain" id="PRO_5041306416" evidence="11">
    <location>
        <begin position="27"/>
        <end position="931"/>
    </location>
</feature>
<feature type="compositionally biased region" description="Polar residues" evidence="10">
    <location>
        <begin position="592"/>
        <end position="603"/>
    </location>
</feature>
<dbReference type="SUPFAM" id="SSF53822">
    <property type="entry name" value="Periplasmic binding protein-like I"/>
    <property type="match status" value="1"/>
</dbReference>
<dbReference type="EMBL" id="OX597825">
    <property type="protein sequence ID" value="CAI9731372.1"/>
    <property type="molecule type" value="Genomic_DNA"/>
</dbReference>
<keyword evidence="5" id="KW-0297">G-protein coupled receptor</keyword>
<evidence type="ECO:0000313" key="15">
    <source>
        <dbReference type="Proteomes" id="UP001162480"/>
    </source>
</evidence>
<keyword evidence="11" id="KW-0732">Signal</keyword>
<dbReference type="PRINTS" id="PR00248">
    <property type="entry name" value="GPCRMGR"/>
</dbReference>
<evidence type="ECO:0000256" key="7">
    <source>
        <dbReference type="ARBA" id="ARBA00023170"/>
    </source>
</evidence>
<evidence type="ECO:0000256" key="5">
    <source>
        <dbReference type="ARBA" id="ARBA00023040"/>
    </source>
</evidence>
<protein>
    <submittedName>
        <fullName evidence="14">Metabotropic glutamate receptor 6-like</fullName>
    </submittedName>
</protein>
<keyword evidence="7" id="KW-0675">Receptor</keyword>
<evidence type="ECO:0000259" key="12">
    <source>
        <dbReference type="Pfam" id="PF01094"/>
    </source>
</evidence>
<dbReference type="GO" id="GO:0004930">
    <property type="term" value="F:G protein-coupled receptor activity"/>
    <property type="evidence" value="ECO:0007669"/>
    <property type="project" value="UniProtKB-KW"/>
</dbReference>
<feature type="compositionally biased region" description="Low complexity" evidence="10">
    <location>
        <begin position="798"/>
        <end position="833"/>
    </location>
</feature>
<dbReference type="InterPro" id="IPR028082">
    <property type="entry name" value="Peripla_BP_I"/>
</dbReference>
<proteinExistence type="predicted"/>
<evidence type="ECO:0000256" key="11">
    <source>
        <dbReference type="SAM" id="SignalP"/>
    </source>
</evidence>
<evidence type="ECO:0000256" key="9">
    <source>
        <dbReference type="ARBA" id="ARBA00023224"/>
    </source>
</evidence>
<keyword evidence="2" id="KW-1003">Cell membrane</keyword>
<feature type="domain" description="GPCR family 3 nine cysteines" evidence="13">
    <location>
        <begin position="533"/>
        <end position="583"/>
    </location>
</feature>
<feature type="compositionally biased region" description="Polar residues" evidence="10">
    <location>
        <begin position="726"/>
        <end position="737"/>
    </location>
</feature>
<dbReference type="PANTHER" id="PTHR24060">
    <property type="entry name" value="METABOTROPIC GLUTAMATE RECEPTOR"/>
    <property type="match status" value="1"/>
</dbReference>
<feature type="compositionally biased region" description="Basic residues" evidence="10">
    <location>
        <begin position="713"/>
        <end position="722"/>
    </location>
</feature>
<evidence type="ECO:0000256" key="3">
    <source>
        <dbReference type="ARBA" id="ARBA00022692"/>
    </source>
</evidence>
<keyword evidence="6" id="KW-0472">Membrane</keyword>
<feature type="compositionally biased region" description="Polar residues" evidence="10">
    <location>
        <begin position="767"/>
        <end position="779"/>
    </location>
</feature>
<dbReference type="Pfam" id="PF07562">
    <property type="entry name" value="NCD3G"/>
    <property type="match status" value="1"/>
</dbReference>
<dbReference type="Gene3D" id="3.40.50.2300">
    <property type="match status" value="2"/>
</dbReference>
<organism evidence="14 15">
    <name type="scientific">Octopus vulgaris</name>
    <name type="common">Common octopus</name>
    <dbReference type="NCBI Taxonomy" id="6645"/>
    <lineage>
        <taxon>Eukaryota</taxon>
        <taxon>Metazoa</taxon>
        <taxon>Spiralia</taxon>
        <taxon>Lophotrochozoa</taxon>
        <taxon>Mollusca</taxon>
        <taxon>Cephalopoda</taxon>
        <taxon>Coleoidea</taxon>
        <taxon>Octopodiformes</taxon>
        <taxon>Octopoda</taxon>
        <taxon>Incirrata</taxon>
        <taxon>Octopodidae</taxon>
        <taxon>Octopus</taxon>
    </lineage>
</organism>
<feature type="region of interest" description="Disordered" evidence="10">
    <location>
        <begin position="713"/>
        <end position="779"/>
    </location>
</feature>
<evidence type="ECO:0000256" key="2">
    <source>
        <dbReference type="ARBA" id="ARBA00022475"/>
    </source>
</evidence>
<dbReference type="InterPro" id="IPR001828">
    <property type="entry name" value="ANF_lig-bd_rcpt"/>
</dbReference>
<gene>
    <name evidence="14" type="ORF">OCTVUL_1B005159</name>
</gene>
<comment type="subcellular location">
    <subcellularLocation>
        <location evidence="1">Cell membrane</location>
        <topology evidence="1">Multi-pass membrane protein</topology>
    </subcellularLocation>
</comment>
<keyword evidence="9" id="KW-0807">Transducer</keyword>
<dbReference type="Proteomes" id="UP001162480">
    <property type="component" value="Chromosome 12"/>
</dbReference>
<dbReference type="InterPro" id="IPR038550">
    <property type="entry name" value="GPCR_3_9-Cys_sf"/>
</dbReference>
<accession>A0AA36BDH6</accession>
<keyword evidence="8" id="KW-0325">Glycoprotein</keyword>
<keyword evidence="3" id="KW-0812">Transmembrane</keyword>
<dbReference type="InterPro" id="IPR000337">
    <property type="entry name" value="GPCR_3"/>
</dbReference>
<evidence type="ECO:0000256" key="8">
    <source>
        <dbReference type="ARBA" id="ARBA00023180"/>
    </source>
</evidence>
<feature type="region of interest" description="Disordered" evidence="10">
    <location>
        <begin position="796"/>
        <end position="833"/>
    </location>
</feature>
<evidence type="ECO:0000313" key="14">
    <source>
        <dbReference type="EMBL" id="CAI9731372.1"/>
    </source>
</evidence>
<dbReference type="InterPro" id="IPR050726">
    <property type="entry name" value="mGluR"/>
</dbReference>
<evidence type="ECO:0000256" key="4">
    <source>
        <dbReference type="ARBA" id="ARBA00022989"/>
    </source>
</evidence>